<reference evidence="5 6" key="1">
    <citation type="submission" date="2019-08" db="EMBL/GenBank/DDBJ databases">
        <title>Draft genome sequences of two oriental melons (Cucumis melo L. var makuwa).</title>
        <authorList>
            <person name="Kwon S.-Y."/>
        </authorList>
    </citation>
    <scope>NUCLEOTIDE SEQUENCE [LARGE SCALE GENOMIC DNA]</scope>
    <source>
        <strain evidence="6">cv. SW 3</strain>
        <tissue evidence="5">Leaf</tissue>
    </source>
</reference>
<feature type="compositionally biased region" description="Polar residues" evidence="1">
    <location>
        <begin position="821"/>
        <end position="834"/>
    </location>
</feature>
<evidence type="ECO:0000256" key="1">
    <source>
        <dbReference type="SAM" id="MobiDB-lite"/>
    </source>
</evidence>
<comment type="caution">
    <text evidence="5">The sequence shown here is derived from an EMBL/GenBank/DDBJ whole genome shotgun (WGS) entry which is preliminary data.</text>
</comment>
<evidence type="ECO:0000313" key="6">
    <source>
        <dbReference type="Proteomes" id="UP000321393"/>
    </source>
</evidence>
<feature type="domain" description="Putative plant transposon protein" evidence="3">
    <location>
        <begin position="892"/>
        <end position="1052"/>
    </location>
</feature>
<dbReference type="Pfam" id="PF20167">
    <property type="entry name" value="Transposase_32"/>
    <property type="match status" value="1"/>
</dbReference>
<dbReference type="PANTHER" id="PTHR11439:SF486">
    <property type="entry name" value="RLK (RECEPTOR-LIKE KINASE) PROTEIN, PUTATIVE-RELATED"/>
    <property type="match status" value="1"/>
</dbReference>
<gene>
    <name evidence="5" type="ORF">E6C27_scaffold175G001950</name>
</gene>
<name>A0A5A7U5N3_CUCMM</name>
<protein>
    <submittedName>
        <fullName evidence="5">Uncharacterized protein</fullName>
    </submittedName>
</protein>
<evidence type="ECO:0000259" key="2">
    <source>
        <dbReference type="Pfam" id="PF07727"/>
    </source>
</evidence>
<feature type="region of interest" description="Disordered" evidence="1">
    <location>
        <begin position="752"/>
        <end position="795"/>
    </location>
</feature>
<dbReference type="InterPro" id="IPR043502">
    <property type="entry name" value="DNA/RNA_pol_sf"/>
</dbReference>
<proteinExistence type="predicted"/>
<feature type="domain" description="Reverse transcriptase Ty1/copia-type" evidence="2">
    <location>
        <begin position="477"/>
        <end position="579"/>
    </location>
</feature>
<dbReference type="Pfam" id="PF07727">
    <property type="entry name" value="RVT_2"/>
    <property type="match status" value="1"/>
</dbReference>
<evidence type="ECO:0000259" key="3">
    <source>
        <dbReference type="Pfam" id="PF20167"/>
    </source>
</evidence>
<dbReference type="Pfam" id="PF25597">
    <property type="entry name" value="SH3_retrovirus"/>
    <property type="match status" value="1"/>
</dbReference>
<dbReference type="EMBL" id="SSTE01011829">
    <property type="protein sequence ID" value="KAA0050544.1"/>
    <property type="molecule type" value="Genomic_DNA"/>
</dbReference>
<feature type="region of interest" description="Disordered" evidence="1">
    <location>
        <begin position="816"/>
        <end position="866"/>
    </location>
</feature>
<dbReference type="InterPro" id="IPR046796">
    <property type="entry name" value="Transposase_32_dom"/>
</dbReference>
<evidence type="ECO:0000313" key="5">
    <source>
        <dbReference type="EMBL" id="KAA0050544.1"/>
    </source>
</evidence>
<dbReference type="InterPro" id="IPR057670">
    <property type="entry name" value="SH3_retrovirus"/>
</dbReference>
<feature type="region of interest" description="Disordered" evidence="1">
    <location>
        <begin position="346"/>
        <end position="365"/>
    </location>
</feature>
<dbReference type="AlphaFoldDB" id="A0A5A7U5N3"/>
<dbReference type="InterPro" id="IPR013103">
    <property type="entry name" value="RVT_2"/>
</dbReference>
<sequence>MKVTAIEEAHDITALKLDELFGSLLTFEMATTNRESKKGKGIAFKFAHVSEEVDCDIEANMDESIALLTKQFTNILRNLKNPNVTGMNVQTSDRRSDGYLKKKEGDRKIFRCREYGGVSHYQAECPTFLRKQKKNFRVTLSDEESVDSRDDNGNINAFAVRITDENTDDDSECSIERTENLDSILKAGHNGSHRYGLGFLVSASSSKATSEIKFIPASVRVEYDTIHTETGIRIPVKSLGITCYYCGRKGHIRVLELSHMDLMGPMQIESLEADREYRQKWDVRSEQGIFLRYSQNSRAYRVYNNRSNNVMETINVVINDLDSDIKQMNDEEDENSNMSEVRTMSTVEESKADNSFDGPGKSLKKSSEEIINKQSKLILSAHVKKNHPTSFIIGDPSVGMQTRRKDKIDYLKMVADSCYISTIGPSTVDSALKDEYWLNAMQEELLQFKRNNVWTLVSKPKGLDLKPFDFYWAYQCIQKFKLYQMDVKSVFLNGYLNEEVYVAQPKCFVDSEHPKHVYKLNKALYGLKQAPRAWYDQLTVYLRGRGYSRGEIDKTLFIHRKSDQLLVAQIYVDDIIFGGFPQDLARNKRTPAATYVKLTKDTEGAEVDHKLYRSIVGSLLYLTASRPDIAYTVGICARYQADPRITHLEAGSADNRKTEVEYIAAGSGCTPLIWMKKMLLEYGFDQDTMTLYCDNMSAIDKSKCVSSPNVITSSPPLVQHARVRGRRFKSTPPWRPYRLLFEKVQGEASSRLQESLRSEAVPEVGDSDDPVSPAVHAHRAPEATVSDIDSDDQDNVPELINRRVPAHIPEIATAAREEQTDGSQNDDQCASFNQTEIPPEDIPPPTDDPIAPSSKGRPEKKIPANVPSVPIDGISFHHEESVQRWKFVMQRRIVDELIRKFIVNLPDDFNDPSSADYQTVHIRGFKFVISPAVINEFLRNTVDIDCSSSCPTTEVLANVLSEGTLSTWHVNGISAVALSVKYTILYKIGIANWFPSSHASSKSAALGTFLYQICNSDKVDTGAFIYNQLLRHVGSFGVKVPIAFPRSFSSLLLHLNGAVLTASDAPGPEPKTIALSYRLFQGSHVPDIDHDVHPTRGPHIFDTTDWDDSVEGFYVDRPHIFDTTDWDDSAEGFYVDRELATRIINTLTVESRALTNSITLLSERRLEVDVIY</sequence>
<dbReference type="PANTHER" id="PTHR11439">
    <property type="entry name" value="GAG-POL-RELATED RETROTRANSPOSON"/>
    <property type="match status" value="1"/>
</dbReference>
<organism evidence="5 6">
    <name type="scientific">Cucumis melo var. makuwa</name>
    <name type="common">Oriental melon</name>
    <dbReference type="NCBI Taxonomy" id="1194695"/>
    <lineage>
        <taxon>Eukaryota</taxon>
        <taxon>Viridiplantae</taxon>
        <taxon>Streptophyta</taxon>
        <taxon>Embryophyta</taxon>
        <taxon>Tracheophyta</taxon>
        <taxon>Spermatophyta</taxon>
        <taxon>Magnoliopsida</taxon>
        <taxon>eudicotyledons</taxon>
        <taxon>Gunneridae</taxon>
        <taxon>Pentapetalae</taxon>
        <taxon>rosids</taxon>
        <taxon>fabids</taxon>
        <taxon>Cucurbitales</taxon>
        <taxon>Cucurbitaceae</taxon>
        <taxon>Benincaseae</taxon>
        <taxon>Cucumis</taxon>
    </lineage>
</organism>
<dbReference type="OrthoDB" id="8048545at2759"/>
<accession>A0A5A7U5N3</accession>
<feature type="domain" description="Retroviral polymerase SH3-like" evidence="4">
    <location>
        <begin position="275"/>
        <end position="321"/>
    </location>
</feature>
<dbReference type="Proteomes" id="UP000321393">
    <property type="component" value="Unassembled WGS sequence"/>
</dbReference>
<dbReference type="SUPFAM" id="SSF56672">
    <property type="entry name" value="DNA/RNA polymerases"/>
    <property type="match status" value="1"/>
</dbReference>
<evidence type="ECO:0000259" key="4">
    <source>
        <dbReference type="Pfam" id="PF25597"/>
    </source>
</evidence>